<feature type="transmembrane region" description="Helical" evidence="2">
    <location>
        <begin position="113"/>
        <end position="133"/>
    </location>
</feature>
<proteinExistence type="predicted"/>
<evidence type="ECO:0000313" key="4">
    <source>
        <dbReference type="Proteomes" id="UP000829685"/>
    </source>
</evidence>
<dbReference type="Proteomes" id="UP000829685">
    <property type="component" value="Unassembled WGS sequence"/>
</dbReference>
<evidence type="ECO:0000313" key="3">
    <source>
        <dbReference type="EMBL" id="KAI1873572.1"/>
    </source>
</evidence>
<feature type="region of interest" description="Disordered" evidence="1">
    <location>
        <begin position="634"/>
        <end position="695"/>
    </location>
</feature>
<reference evidence="3" key="1">
    <citation type="submission" date="2021-03" db="EMBL/GenBank/DDBJ databases">
        <title>Revisited historic fungal species revealed as producer of novel bioactive compounds through whole genome sequencing and comparative genomics.</title>
        <authorList>
            <person name="Vignolle G.A."/>
            <person name="Hochenegger N."/>
            <person name="Mach R.L."/>
            <person name="Mach-Aigner A.R."/>
            <person name="Javad Rahimi M."/>
            <person name="Salim K.A."/>
            <person name="Chan C.M."/>
            <person name="Lim L.B.L."/>
            <person name="Cai F."/>
            <person name="Druzhinina I.S."/>
            <person name="U'Ren J.M."/>
            <person name="Derntl C."/>
        </authorList>
    </citation>
    <scope>NUCLEOTIDE SEQUENCE</scope>
    <source>
        <strain evidence="3">TUCIM 5799</strain>
    </source>
</reference>
<keyword evidence="2" id="KW-0472">Membrane</keyword>
<protein>
    <submittedName>
        <fullName evidence="3">Uncharacterized protein</fullName>
    </submittedName>
</protein>
<sequence length="695" mass="77127">MSGTLRYVAYDGIWVNWSYGSVLGTTITLAQSQATLLIAFVAFFTTIIGTSLWRILCFALYHTFSTPTTPRDAMYHQQQAILRNAQSPLLGLKLFSNLVWAWRKDGQRTCVRIVPILAGALTLAIGLTVASGFSSAVARDNEILITSKDCNWTTSTFSAGKAIVQQSDLVYARDCYALPLLTASRSLGCNSYIRRTLPYSVNRTATCPFERRICKSQDRNIELDTGYLDSLEDLGWNGPPSQRLKYRTTLHCAPLVTDNYTDVYNTSTTKSYTRYFYGQDISVGNEFTYEASNDAYAERKADGSLAMADYTLTPVWAPYANGTVDSDIWGWVPIPQLDIPDSTLSLIVLQANSVLYEGPVSDLWYEATDPKSKIRYYLDNSTSTLYGANTPASPLACVSREQYCKVGSDTGTQCTQLTNFFDLQESAKKVFTDEKSWNTFQWYASNIFSAPAMLLDIVGTRELSLIARAWIQNGIERGITDDQWQGDVEYWFASILAALQRAPGDAARGTDADSRYSKWIPNSSNGFLLVSFQKALSPYHTSFSVFGLLFIFVFGMVSIILSLSLESLTNLVRSHRKLNQDTCLEWNLNETLQLQRLVHEEIGIGAWSSCTKTIPLIRGDARLGTLDISKPDHPRIVSDVSNGEDGGDTASSHDSEITPSGQEEATEPIPSRRTTRELDNTASASCNVNSDIQAE</sequence>
<dbReference type="AlphaFoldDB" id="A0A9P9WPE2"/>
<feature type="transmembrane region" description="Helical" evidence="2">
    <location>
        <begin position="543"/>
        <end position="565"/>
    </location>
</feature>
<feature type="compositionally biased region" description="Polar residues" evidence="1">
    <location>
        <begin position="680"/>
        <end position="695"/>
    </location>
</feature>
<evidence type="ECO:0000256" key="1">
    <source>
        <dbReference type="SAM" id="MobiDB-lite"/>
    </source>
</evidence>
<organism evidence="3 4">
    <name type="scientific">Neoarthrinium moseri</name>
    <dbReference type="NCBI Taxonomy" id="1658444"/>
    <lineage>
        <taxon>Eukaryota</taxon>
        <taxon>Fungi</taxon>
        <taxon>Dikarya</taxon>
        <taxon>Ascomycota</taxon>
        <taxon>Pezizomycotina</taxon>
        <taxon>Sordariomycetes</taxon>
        <taxon>Xylariomycetidae</taxon>
        <taxon>Amphisphaeriales</taxon>
        <taxon>Apiosporaceae</taxon>
        <taxon>Neoarthrinium</taxon>
    </lineage>
</organism>
<comment type="caution">
    <text evidence="3">The sequence shown here is derived from an EMBL/GenBank/DDBJ whole genome shotgun (WGS) entry which is preliminary data.</text>
</comment>
<feature type="transmembrane region" description="Helical" evidence="2">
    <location>
        <begin position="12"/>
        <end position="30"/>
    </location>
</feature>
<gene>
    <name evidence="3" type="ORF">JX265_005194</name>
</gene>
<name>A0A9P9WPE2_9PEZI</name>
<evidence type="ECO:0000256" key="2">
    <source>
        <dbReference type="SAM" id="Phobius"/>
    </source>
</evidence>
<keyword evidence="2" id="KW-0812">Transmembrane</keyword>
<keyword evidence="2" id="KW-1133">Transmembrane helix</keyword>
<keyword evidence="4" id="KW-1185">Reference proteome</keyword>
<accession>A0A9P9WPE2</accession>
<feature type="transmembrane region" description="Helical" evidence="2">
    <location>
        <begin position="37"/>
        <end position="61"/>
    </location>
</feature>
<dbReference type="EMBL" id="JAFIMR010000010">
    <property type="protein sequence ID" value="KAI1873572.1"/>
    <property type="molecule type" value="Genomic_DNA"/>
</dbReference>